<organism evidence="9 10">
    <name type="scientific">Lactobacillus psittaci DSM 15354</name>
    <dbReference type="NCBI Taxonomy" id="1122152"/>
    <lineage>
        <taxon>Bacteria</taxon>
        <taxon>Bacillati</taxon>
        <taxon>Bacillota</taxon>
        <taxon>Bacilli</taxon>
        <taxon>Lactobacillales</taxon>
        <taxon>Lactobacillaceae</taxon>
        <taxon>Lactobacillus</taxon>
    </lineage>
</organism>
<dbReference type="GO" id="GO:0005524">
    <property type="term" value="F:ATP binding"/>
    <property type="evidence" value="ECO:0007669"/>
    <property type="project" value="UniProtKB-KW"/>
</dbReference>
<dbReference type="OrthoDB" id="9802264at2"/>
<dbReference type="Gene3D" id="3.40.50.300">
    <property type="entry name" value="P-loop containing nucleotide triphosphate hydrolases"/>
    <property type="match status" value="1"/>
</dbReference>
<dbReference type="RefSeq" id="WP_027825660.1">
    <property type="nucleotide sequence ID" value="NZ_AZFB01000002.1"/>
</dbReference>
<dbReference type="PROSITE" id="PS50893">
    <property type="entry name" value="ABC_TRANSPORTER_2"/>
    <property type="match status" value="1"/>
</dbReference>
<dbReference type="STRING" id="1122152.GCA_000425905_00368"/>
<dbReference type="AlphaFoldDB" id="A0A0R1S3L2"/>
<evidence type="ECO:0000256" key="4">
    <source>
        <dbReference type="ARBA" id="ARBA00022840"/>
    </source>
</evidence>
<dbReference type="InterPro" id="IPR045865">
    <property type="entry name" value="ACT-like_dom_sf"/>
</dbReference>
<dbReference type="InterPro" id="IPR041701">
    <property type="entry name" value="MetN_ABC"/>
</dbReference>
<dbReference type="Gene3D" id="3.30.70.260">
    <property type="match status" value="1"/>
</dbReference>
<evidence type="ECO:0000313" key="10">
    <source>
        <dbReference type="Proteomes" id="UP000051931"/>
    </source>
</evidence>
<dbReference type="EMBL" id="AZFB01000002">
    <property type="protein sequence ID" value="KRL63693.1"/>
    <property type="molecule type" value="Genomic_DNA"/>
</dbReference>
<dbReference type="SUPFAM" id="SSF52540">
    <property type="entry name" value="P-loop containing nucleoside triphosphate hydrolases"/>
    <property type="match status" value="1"/>
</dbReference>
<dbReference type="Proteomes" id="UP000051931">
    <property type="component" value="Unassembled WGS sequence"/>
</dbReference>
<dbReference type="InterPro" id="IPR003439">
    <property type="entry name" value="ABC_transporter-like_ATP-bd"/>
</dbReference>
<evidence type="ECO:0000256" key="3">
    <source>
        <dbReference type="ARBA" id="ARBA00022741"/>
    </source>
</evidence>
<feature type="domain" description="ABC transporter" evidence="8">
    <location>
        <begin position="4"/>
        <end position="248"/>
    </location>
</feature>
<protein>
    <submittedName>
        <fullName evidence="9">Methionine import ATP-binding protein MetN</fullName>
    </submittedName>
</protein>
<evidence type="ECO:0000256" key="7">
    <source>
        <dbReference type="ARBA" id="ARBA00023136"/>
    </source>
</evidence>
<reference evidence="9 10" key="1">
    <citation type="journal article" date="2015" name="Genome Announc.">
        <title>Expanding the biotechnology potential of lactobacilli through comparative genomics of 213 strains and associated genera.</title>
        <authorList>
            <person name="Sun Z."/>
            <person name="Harris H.M."/>
            <person name="McCann A."/>
            <person name="Guo C."/>
            <person name="Argimon S."/>
            <person name="Zhang W."/>
            <person name="Yang X."/>
            <person name="Jeffery I.B."/>
            <person name="Cooney J.C."/>
            <person name="Kagawa T.F."/>
            <person name="Liu W."/>
            <person name="Song Y."/>
            <person name="Salvetti E."/>
            <person name="Wrobel A."/>
            <person name="Rasinkangas P."/>
            <person name="Parkhill J."/>
            <person name="Rea M.C."/>
            <person name="O'Sullivan O."/>
            <person name="Ritari J."/>
            <person name="Douillard F.P."/>
            <person name="Paul Ross R."/>
            <person name="Yang R."/>
            <person name="Briner A.E."/>
            <person name="Felis G.E."/>
            <person name="de Vos W.M."/>
            <person name="Barrangou R."/>
            <person name="Klaenhammer T.R."/>
            <person name="Caufield P.W."/>
            <person name="Cui Y."/>
            <person name="Zhang H."/>
            <person name="O'Toole P.W."/>
        </authorList>
    </citation>
    <scope>NUCLEOTIDE SEQUENCE [LARGE SCALE GENOMIC DNA]</scope>
    <source>
        <strain evidence="9 10">DSM 15354</strain>
    </source>
</reference>
<keyword evidence="7" id="KW-0472">Membrane</keyword>
<dbReference type="PATRIC" id="fig|1122152.4.peg.611"/>
<dbReference type="InterPro" id="IPR050086">
    <property type="entry name" value="MetN_ABC_transporter-like"/>
</dbReference>
<dbReference type="Pfam" id="PF09383">
    <property type="entry name" value="NIL"/>
    <property type="match status" value="1"/>
</dbReference>
<proteinExistence type="predicted"/>
<keyword evidence="5" id="KW-1278">Translocase</keyword>
<keyword evidence="6" id="KW-0029">Amino-acid transport</keyword>
<dbReference type="InterPro" id="IPR017871">
    <property type="entry name" value="ABC_transporter-like_CS"/>
</dbReference>
<gene>
    <name evidence="9" type="ORF">FC23_GL000602</name>
</gene>
<keyword evidence="3" id="KW-0547">Nucleotide-binding</keyword>
<keyword evidence="2" id="KW-1003">Cell membrane</keyword>
<evidence type="ECO:0000256" key="6">
    <source>
        <dbReference type="ARBA" id="ARBA00022970"/>
    </source>
</evidence>
<accession>A0A0R1S3L2</accession>
<dbReference type="Pfam" id="PF00005">
    <property type="entry name" value="ABC_tran"/>
    <property type="match status" value="1"/>
</dbReference>
<dbReference type="eggNOG" id="COG1135">
    <property type="taxonomic scope" value="Bacteria"/>
</dbReference>
<evidence type="ECO:0000256" key="1">
    <source>
        <dbReference type="ARBA" id="ARBA00022448"/>
    </source>
</evidence>
<dbReference type="CDD" id="cd03258">
    <property type="entry name" value="ABC_MetN_methionine_transporter"/>
    <property type="match status" value="1"/>
</dbReference>
<keyword evidence="4 9" id="KW-0067">ATP-binding</keyword>
<dbReference type="PROSITE" id="PS00211">
    <property type="entry name" value="ABC_TRANSPORTER_1"/>
    <property type="match status" value="1"/>
</dbReference>
<dbReference type="GO" id="GO:0006865">
    <property type="term" value="P:amino acid transport"/>
    <property type="evidence" value="ECO:0007669"/>
    <property type="project" value="UniProtKB-KW"/>
</dbReference>
<evidence type="ECO:0000313" key="9">
    <source>
        <dbReference type="EMBL" id="KRL63693.1"/>
    </source>
</evidence>
<dbReference type="PANTHER" id="PTHR43166">
    <property type="entry name" value="AMINO ACID IMPORT ATP-BINDING PROTEIN"/>
    <property type="match status" value="1"/>
</dbReference>
<keyword evidence="1" id="KW-0813">Transport</keyword>
<dbReference type="SMART" id="SM00930">
    <property type="entry name" value="NIL"/>
    <property type="match status" value="1"/>
</dbReference>
<dbReference type="InterPro" id="IPR027417">
    <property type="entry name" value="P-loop_NTPase"/>
</dbReference>
<evidence type="ECO:0000256" key="2">
    <source>
        <dbReference type="ARBA" id="ARBA00022475"/>
    </source>
</evidence>
<evidence type="ECO:0000256" key="5">
    <source>
        <dbReference type="ARBA" id="ARBA00022967"/>
    </source>
</evidence>
<dbReference type="SMART" id="SM00382">
    <property type="entry name" value="AAA"/>
    <property type="match status" value="1"/>
</dbReference>
<comment type="caution">
    <text evidence="9">The sequence shown here is derived from an EMBL/GenBank/DDBJ whole genome shotgun (WGS) entry which is preliminary data.</text>
</comment>
<evidence type="ECO:0000259" key="8">
    <source>
        <dbReference type="PROSITE" id="PS50893"/>
    </source>
</evidence>
<dbReference type="SUPFAM" id="SSF55021">
    <property type="entry name" value="ACT-like"/>
    <property type="match status" value="1"/>
</dbReference>
<dbReference type="GO" id="GO:0016887">
    <property type="term" value="F:ATP hydrolysis activity"/>
    <property type="evidence" value="ECO:0007669"/>
    <property type="project" value="InterPro"/>
</dbReference>
<keyword evidence="10" id="KW-1185">Reference proteome</keyword>
<name>A0A0R1S3L2_9LACO</name>
<dbReference type="InterPro" id="IPR018449">
    <property type="entry name" value="NIL_domain"/>
</dbReference>
<dbReference type="PANTHER" id="PTHR43166:SF30">
    <property type="entry name" value="METHIONINE IMPORT ATP-BINDING PROTEIN METN"/>
    <property type="match status" value="1"/>
</dbReference>
<dbReference type="InterPro" id="IPR003593">
    <property type="entry name" value="AAA+_ATPase"/>
</dbReference>
<sequence length="352" mass="38945">MSIIELNNIAVTFKQKKETVNAVDGVTLKIEKGDIFGILGFSGAGKSTLVRTINLLQKPSRGDVIVQGKTFVKQGKVVISNKELQQSRRKIGMIFQGFNLLNETSVLENIAFALRHSNLSDEEIEAKSLRLLELVDLKEKADFYPSQLSGGQKQRVAIARALANDPEILLSDEATSALDPQNTNQILDLLKKLNKQLGLTIVLITHQMEAVKKIANRVAVMEHGHLIEEGSLKRIFLEPKKELTRKFVGGSSAAIATLNQLNLDKLSENEKIYQLTYSLSNVTKSIIIELYSKLGVEVSMLYGNVELLNEEPIGTLVVLIKGEAEKQKAAREFLDQANVLVTELDERGQVNA</sequence>